<dbReference type="GO" id="GO:0016579">
    <property type="term" value="P:protein deubiquitination"/>
    <property type="evidence" value="ECO:0007669"/>
    <property type="project" value="InterPro"/>
</dbReference>
<accession>A0A814BDJ9</accession>
<evidence type="ECO:0000313" key="4">
    <source>
        <dbReference type="EMBL" id="CAF3703436.1"/>
    </source>
</evidence>
<keyword evidence="5" id="KW-1185">Reference proteome</keyword>
<reference evidence="3" key="1">
    <citation type="submission" date="2021-02" db="EMBL/GenBank/DDBJ databases">
        <authorList>
            <person name="Nowell W R."/>
        </authorList>
    </citation>
    <scope>NUCLEOTIDE SEQUENCE</scope>
</reference>
<protein>
    <recommendedName>
        <fullName evidence="2">USP domain-containing protein</fullName>
    </recommendedName>
</protein>
<feature type="compositionally biased region" description="Low complexity" evidence="1">
    <location>
        <begin position="1268"/>
        <end position="1285"/>
    </location>
</feature>
<evidence type="ECO:0000313" key="5">
    <source>
        <dbReference type="Proteomes" id="UP000663829"/>
    </source>
</evidence>
<dbReference type="GO" id="GO:0004843">
    <property type="term" value="F:cysteine-type deubiquitinase activity"/>
    <property type="evidence" value="ECO:0007669"/>
    <property type="project" value="InterPro"/>
</dbReference>
<gene>
    <name evidence="3" type="ORF">GPM918_LOCUS9844</name>
    <name evidence="4" type="ORF">SRO942_LOCUS9845</name>
</gene>
<name>A0A814BDJ9_9BILA</name>
<feature type="domain" description="USP" evidence="2">
    <location>
        <begin position="30"/>
        <end position="502"/>
    </location>
</feature>
<dbReference type="InterPro" id="IPR057763">
    <property type="entry name" value="UBL_USP40"/>
</dbReference>
<dbReference type="InterPro" id="IPR018200">
    <property type="entry name" value="USP_CS"/>
</dbReference>
<dbReference type="EMBL" id="CAJNOQ010001873">
    <property type="protein sequence ID" value="CAF0924559.1"/>
    <property type="molecule type" value="Genomic_DNA"/>
</dbReference>
<evidence type="ECO:0000259" key="2">
    <source>
        <dbReference type="PROSITE" id="PS50235"/>
    </source>
</evidence>
<dbReference type="PROSITE" id="PS00972">
    <property type="entry name" value="USP_1"/>
    <property type="match status" value="1"/>
</dbReference>
<dbReference type="EMBL" id="CAJOBC010001873">
    <property type="protein sequence ID" value="CAF3703436.1"/>
    <property type="molecule type" value="Genomic_DNA"/>
</dbReference>
<comment type="caution">
    <text evidence="3">The sequence shown here is derived from an EMBL/GenBank/DDBJ whole genome shotgun (WGS) entry which is preliminary data.</text>
</comment>
<dbReference type="PROSITE" id="PS00973">
    <property type="entry name" value="USP_2"/>
    <property type="match status" value="1"/>
</dbReference>
<feature type="region of interest" description="Disordered" evidence="1">
    <location>
        <begin position="1255"/>
        <end position="1309"/>
    </location>
</feature>
<proteinExistence type="predicted"/>
<dbReference type="InterPro" id="IPR038765">
    <property type="entry name" value="Papain-like_cys_pep_sf"/>
</dbReference>
<dbReference type="PROSITE" id="PS50235">
    <property type="entry name" value="USP_3"/>
    <property type="match status" value="1"/>
</dbReference>
<dbReference type="InterPro" id="IPR028889">
    <property type="entry name" value="USP"/>
</dbReference>
<dbReference type="Proteomes" id="UP000681722">
    <property type="component" value="Unassembled WGS sequence"/>
</dbReference>
<dbReference type="GO" id="GO:0005634">
    <property type="term" value="C:nucleus"/>
    <property type="evidence" value="ECO:0007669"/>
    <property type="project" value="TreeGrafter"/>
</dbReference>
<dbReference type="Pfam" id="PF00443">
    <property type="entry name" value="UCH"/>
    <property type="match status" value="1"/>
</dbReference>
<dbReference type="OrthoDB" id="289038at2759"/>
<evidence type="ECO:0000313" key="3">
    <source>
        <dbReference type="EMBL" id="CAF0924559.1"/>
    </source>
</evidence>
<dbReference type="Gene3D" id="3.90.70.10">
    <property type="entry name" value="Cysteine proteinases"/>
    <property type="match status" value="2"/>
</dbReference>
<dbReference type="PANTHER" id="PTHR24006:SF842">
    <property type="entry name" value="UBIQUITIN CARBOXYL-TERMINAL HYDROLASE 40"/>
    <property type="match status" value="1"/>
</dbReference>
<dbReference type="Proteomes" id="UP000663829">
    <property type="component" value="Unassembled WGS sequence"/>
</dbReference>
<evidence type="ECO:0000256" key="1">
    <source>
        <dbReference type="SAM" id="MobiDB-lite"/>
    </source>
</evidence>
<dbReference type="Pfam" id="PF25822">
    <property type="entry name" value="UBL_USP40"/>
    <property type="match status" value="1"/>
</dbReference>
<feature type="compositionally biased region" description="Polar residues" evidence="1">
    <location>
        <begin position="1"/>
        <end position="15"/>
    </location>
</feature>
<dbReference type="SUPFAM" id="SSF54001">
    <property type="entry name" value="Cysteine proteinases"/>
    <property type="match status" value="1"/>
</dbReference>
<feature type="region of interest" description="Disordered" evidence="1">
    <location>
        <begin position="1192"/>
        <end position="1214"/>
    </location>
</feature>
<dbReference type="PANTHER" id="PTHR24006">
    <property type="entry name" value="UBIQUITIN CARBOXYL-TERMINAL HYDROLASE"/>
    <property type="match status" value="1"/>
</dbReference>
<dbReference type="InterPro" id="IPR050164">
    <property type="entry name" value="Peptidase_C19"/>
</dbReference>
<organism evidence="3 5">
    <name type="scientific">Didymodactylos carnosus</name>
    <dbReference type="NCBI Taxonomy" id="1234261"/>
    <lineage>
        <taxon>Eukaryota</taxon>
        <taxon>Metazoa</taxon>
        <taxon>Spiralia</taxon>
        <taxon>Gnathifera</taxon>
        <taxon>Rotifera</taxon>
        <taxon>Eurotatoria</taxon>
        <taxon>Bdelloidea</taxon>
        <taxon>Philodinida</taxon>
        <taxon>Philodinidae</taxon>
        <taxon>Didymodactylos</taxon>
    </lineage>
</organism>
<feature type="region of interest" description="Disordered" evidence="1">
    <location>
        <begin position="1"/>
        <end position="23"/>
    </location>
</feature>
<dbReference type="InterPro" id="IPR001394">
    <property type="entry name" value="Peptidase_C19_UCH"/>
</dbReference>
<dbReference type="GO" id="GO:0005829">
    <property type="term" value="C:cytosol"/>
    <property type="evidence" value="ECO:0007669"/>
    <property type="project" value="TreeGrafter"/>
</dbReference>
<sequence>MVATNYCSSSSTTQKSVEKPPLPRNQTNLAGLYNQGATCYLNALIQTLCFTPEFRENLFRLSAEDLNFVPLSSTAAITTTNQNLSPKVRKIPVELQRLFAKLLLLNEQACSSTKLTDSFGWTAENAVLTFQHQDIHECNKIVFQAIEDSLIRTKEGDLIKNLYRGTTVNCTQCKKCKSTHKVSEDYYDLPIIVQGCSNLEQSLANTFQFSEDLTGDNQYRCSTCQSLCDAEKTCKIRRLPPILTLSLQRFTWDLKTGKRIKKTTRYDFPFEIDLKSYCEDTLKDTNYELFAVAIHKGTPYSGHYYAYIKDIDHIGAWTRPLNKQAPKERITRSTASAKKASGIIVIDPVQESNEEEKRMMIETIKTIISSICDKNNPFAKTNAILEANTDNSWRSNRSNRKYGTFLKFLRDHPKIFELTSDNQSVRIRHEAIDEDVMDVDEPLNNGDDDDNQMDTTTPVDDQNEDEHWFCFDDSSVTCVTKQMIEKHFTQNECAYMLFYRNMNLRRKSTKISDNHHHQTNGISQCFIPQWLVDEIDELNRVLAKQRLIICICLVYREVYENIQNQFLTTIYPGEWFQVIEGRLNVNNQESILPAPFGEHTLDKRQNVNDFMLTLEGLFGQSCTFYVAKKLKSGQFHGISELSVCVNDTTLGKTDLYTYRNIIVFEKVDMLKSVLFGEDYEPIMLKVVFALSDEQPSTSLKKDFLRYIPKCVTIKELKQQLFNEYYQIGNDSLSSPKTNEKQQQTLRQIRLGKLNLEEKNERRKFREFKEAEESHTIWDIGLRDNDTIGIDNRQTFTQSKWKDAALSTNTTSKLCLTIRNAYDDKKMTQTYASNTSIGEVKLVAVSAFGLSINIDECRLHLDDDTDEALLPLYDNQTVDQINFRNETNLCLKPGQALYEEDFLLFIQSDFEPSPLEIVVNQNIKLNELIKRIKMKLRINPEDDYYLCTSTWCNDEGDKLNDFEQSLQTNNLKHGSRLQLVAGSIPPKNHVRLKLSRIIRKYTTPKAAIHTKPFYELEAIDGNFELPNTAQFHVLRERIATMLHDTKACERIRLYEIGEDGQPKSIIHEPTAVTLKQKKVSDLDSSAFEILPHAENLGKKDLLINLVYSKVDDNNQYFEHLLELHWPLKENIIAKYEYLYDHVQRKIISYIRNNLQYSPVISRQSSANNNSNDRNLKLTLARYFPDTAKWKIIDPPISTNPNQNKKGGSGKGSTTVQVNLRNQPISITDLCTIGVLEGEKLTIADFETAYDRDKQKQIELDQDKKRTQRSQNRADNDLNNNTSNNSDGTSKRGRSPQRALKIEVDDFYSVP</sequence>